<evidence type="ECO:0000313" key="3">
    <source>
        <dbReference type="Proteomes" id="UP001264335"/>
    </source>
</evidence>
<comment type="caution">
    <text evidence="2">The sequence shown here is derived from an EMBL/GenBank/DDBJ whole genome shotgun (WGS) entry which is preliminary data.</text>
</comment>
<keyword evidence="1" id="KW-0472">Membrane</keyword>
<gene>
    <name evidence="2" type="ORF">P7D79_01210</name>
</gene>
<name>A0ABD5F3Z3_ENTAV</name>
<keyword evidence="1" id="KW-1133">Transmembrane helix</keyword>
<evidence type="ECO:0000313" key="2">
    <source>
        <dbReference type="EMBL" id="MDT2512839.1"/>
    </source>
</evidence>
<dbReference type="Proteomes" id="UP001264335">
    <property type="component" value="Unassembled WGS sequence"/>
</dbReference>
<dbReference type="EMBL" id="JARPWY010000002">
    <property type="protein sequence ID" value="MDT2512839.1"/>
    <property type="molecule type" value="Genomic_DNA"/>
</dbReference>
<reference evidence="2 3" key="1">
    <citation type="submission" date="2023-03" db="EMBL/GenBank/DDBJ databases">
        <authorList>
            <person name="Shen W."/>
            <person name="Cai J."/>
        </authorList>
    </citation>
    <scope>NUCLEOTIDE SEQUENCE [LARGE SCALE GENOMIC DNA]</scope>
    <source>
        <strain evidence="2 3">Y2</strain>
    </source>
</reference>
<evidence type="ECO:0000256" key="1">
    <source>
        <dbReference type="SAM" id="Phobius"/>
    </source>
</evidence>
<accession>A0ABD5F3Z3</accession>
<feature type="transmembrane region" description="Helical" evidence="1">
    <location>
        <begin position="6"/>
        <end position="24"/>
    </location>
</feature>
<protein>
    <submittedName>
        <fullName evidence="2">Uncharacterized protein</fullName>
    </submittedName>
</protein>
<dbReference type="RefSeq" id="WP_311871646.1">
    <property type="nucleotide sequence ID" value="NZ_JARPWI010000165.1"/>
</dbReference>
<dbReference type="AlphaFoldDB" id="A0ABD5F3Z3"/>
<sequence>MSTLTPTLVIAVIALISPIITNWINNRHLEREKVLEFTNNHLEKMYDKKIESIESYLKAAYTLKQHVENANADNMSFGIHETLISTIEDLDNKGLVPYPDEFKKAVINYNEALGNVLPFVELETKSQLLEIDTLIDSGGSIGNDLSKPFSRIVAILHKEIDNSKPDYNEYRPKEIKDIFLRIFKHVDITKKSNKNN</sequence>
<keyword evidence="1" id="KW-0812">Transmembrane</keyword>
<organism evidence="2 3">
    <name type="scientific">Enterococcus avium</name>
    <name type="common">Streptococcus avium</name>
    <dbReference type="NCBI Taxonomy" id="33945"/>
    <lineage>
        <taxon>Bacteria</taxon>
        <taxon>Bacillati</taxon>
        <taxon>Bacillota</taxon>
        <taxon>Bacilli</taxon>
        <taxon>Lactobacillales</taxon>
        <taxon>Enterococcaceae</taxon>
        <taxon>Enterococcus</taxon>
    </lineage>
</organism>
<proteinExistence type="predicted"/>